<sequence>MSESRKYKITGNQVVSQLFIFDWSIKTREKFLELFKDGHSPSSALYTHENKLYLNAVNEQELLKLLVNRVDNLDYGYISNLFQQYRETIFGGCNGKLIFEHLVEIVKDYNNSN</sequence>
<keyword evidence="2" id="KW-1185">Reference proteome</keyword>
<dbReference type="Proteomes" id="UP000789570">
    <property type="component" value="Unassembled WGS sequence"/>
</dbReference>
<accession>A0A9N9ET17</accession>
<dbReference type="EMBL" id="CAJVPQ010007148">
    <property type="protein sequence ID" value="CAG8693509.1"/>
    <property type="molecule type" value="Genomic_DNA"/>
</dbReference>
<evidence type="ECO:0000313" key="1">
    <source>
        <dbReference type="EMBL" id="CAG8693509.1"/>
    </source>
</evidence>
<name>A0A9N9ET17_9GLOM</name>
<dbReference type="OrthoDB" id="2439235at2759"/>
<comment type="caution">
    <text evidence="1">The sequence shown here is derived from an EMBL/GenBank/DDBJ whole genome shotgun (WGS) entry which is preliminary data.</text>
</comment>
<reference evidence="1" key="1">
    <citation type="submission" date="2021-06" db="EMBL/GenBank/DDBJ databases">
        <authorList>
            <person name="Kallberg Y."/>
            <person name="Tangrot J."/>
            <person name="Rosling A."/>
        </authorList>
    </citation>
    <scope>NUCLEOTIDE SEQUENCE</scope>
    <source>
        <strain evidence="1">UK204</strain>
    </source>
</reference>
<dbReference type="AlphaFoldDB" id="A0A9N9ET17"/>
<evidence type="ECO:0000313" key="2">
    <source>
        <dbReference type="Proteomes" id="UP000789570"/>
    </source>
</evidence>
<protein>
    <submittedName>
        <fullName evidence="1">5979_t:CDS:1</fullName>
    </submittedName>
</protein>
<organism evidence="1 2">
    <name type="scientific">Funneliformis caledonium</name>
    <dbReference type="NCBI Taxonomy" id="1117310"/>
    <lineage>
        <taxon>Eukaryota</taxon>
        <taxon>Fungi</taxon>
        <taxon>Fungi incertae sedis</taxon>
        <taxon>Mucoromycota</taxon>
        <taxon>Glomeromycotina</taxon>
        <taxon>Glomeromycetes</taxon>
        <taxon>Glomerales</taxon>
        <taxon>Glomeraceae</taxon>
        <taxon>Funneliformis</taxon>
    </lineage>
</organism>
<proteinExistence type="predicted"/>
<gene>
    <name evidence="1" type="ORF">FCALED_LOCUS13090</name>
</gene>